<reference evidence="5" key="1">
    <citation type="journal article" date="2022" name="Int. J. Mol. Sci.">
        <title>Draft Genome of Tanacetum Coccineum: Genomic Comparison of Closely Related Tanacetum-Family Plants.</title>
        <authorList>
            <person name="Yamashiro T."/>
            <person name="Shiraishi A."/>
            <person name="Nakayama K."/>
            <person name="Satake H."/>
        </authorList>
    </citation>
    <scope>NUCLEOTIDE SEQUENCE</scope>
</reference>
<comment type="caution">
    <text evidence="5">The sequence shown here is derived from an EMBL/GenBank/DDBJ whole genome shotgun (WGS) entry which is preliminary data.</text>
</comment>
<dbReference type="InterPro" id="IPR054722">
    <property type="entry name" value="PolX-like_BBD"/>
</dbReference>
<feature type="domain" description="Retroviral polymerase SH3-like" evidence="4">
    <location>
        <begin position="221"/>
        <end position="277"/>
    </location>
</feature>
<dbReference type="Pfam" id="PF25597">
    <property type="entry name" value="SH3_retrovirus"/>
    <property type="match status" value="1"/>
</dbReference>
<reference evidence="5" key="2">
    <citation type="submission" date="2022-01" db="EMBL/GenBank/DDBJ databases">
        <authorList>
            <person name="Yamashiro T."/>
            <person name="Shiraishi A."/>
            <person name="Satake H."/>
            <person name="Nakayama K."/>
        </authorList>
    </citation>
    <scope>NUCLEOTIDE SEQUENCE</scope>
</reference>
<evidence type="ECO:0000313" key="5">
    <source>
        <dbReference type="EMBL" id="GJT07320.1"/>
    </source>
</evidence>
<evidence type="ECO:0000259" key="3">
    <source>
        <dbReference type="Pfam" id="PF22936"/>
    </source>
</evidence>
<evidence type="ECO:0000259" key="4">
    <source>
        <dbReference type="Pfam" id="PF25597"/>
    </source>
</evidence>
<protein>
    <submittedName>
        <fullName evidence="5">Retrovirus-related pol polyprotein from transposon TNT 1-94</fullName>
    </submittedName>
</protein>
<organism evidence="5 6">
    <name type="scientific">Tanacetum coccineum</name>
    <dbReference type="NCBI Taxonomy" id="301880"/>
    <lineage>
        <taxon>Eukaryota</taxon>
        <taxon>Viridiplantae</taxon>
        <taxon>Streptophyta</taxon>
        <taxon>Embryophyta</taxon>
        <taxon>Tracheophyta</taxon>
        <taxon>Spermatophyta</taxon>
        <taxon>Magnoliopsida</taxon>
        <taxon>eudicotyledons</taxon>
        <taxon>Gunneridae</taxon>
        <taxon>Pentapetalae</taxon>
        <taxon>asterids</taxon>
        <taxon>campanulids</taxon>
        <taxon>Asterales</taxon>
        <taxon>Asteraceae</taxon>
        <taxon>Asteroideae</taxon>
        <taxon>Anthemideae</taxon>
        <taxon>Anthemidinae</taxon>
        <taxon>Tanacetum</taxon>
    </lineage>
</organism>
<sequence>TNMFQMSVHDYLKRSVWYLYSGCSRHVTGVKQYLHRYSELGPKVVFGDNSSGNTEGYGSVNYNGITFTRVAYVNGLKHNLISISQLCDPNFKVLFTKTQGTIFNKNNEVVLIAPRRRDVYVIDKTSYNEESNACFFSKESNSVNWLWHKRLSHLNLKNICKDAKQNLVARLPSPTFSKDKTCSACEKGKHHRASFKTKRSFSISKGRSPNISYFYMFDYLVHIHNHKDHLGKFDEKVDDGLFLGYSLVAKSFRVFNIRRQEMEETCHVTFNEDDEAITKSSTKGDEINFNKNRSFLDDEFLVPRSNVSSSSNKDDYFPYVLAYDPLSTNNITISDHVTPTNTPTLQDISSPNESAQF</sequence>
<dbReference type="Pfam" id="PF22936">
    <property type="entry name" value="Pol_BBD"/>
    <property type="match status" value="1"/>
</dbReference>
<gene>
    <name evidence="5" type="ORF">Tco_0841782</name>
</gene>
<dbReference type="InterPro" id="IPR025724">
    <property type="entry name" value="GAG-pre-integrase_dom"/>
</dbReference>
<name>A0ABQ5AXG4_9ASTR</name>
<evidence type="ECO:0000256" key="1">
    <source>
        <dbReference type="SAM" id="MobiDB-lite"/>
    </source>
</evidence>
<evidence type="ECO:0000259" key="2">
    <source>
        <dbReference type="Pfam" id="PF13976"/>
    </source>
</evidence>
<evidence type="ECO:0000313" key="6">
    <source>
        <dbReference type="Proteomes" id="UP001151760"/>
    </source>
</evidence>
<dbReference type="Proteomes" id="UP001151760">
    <property type="component" value="Unassembled WGS sequence"/>
</dbReference>
<feature type="region of interest" description="Disordered" evidence="1">
    <location>
        <begin position="334"/>
        <end position="357"/>
    </location>
</feature>
<proteinExistence type="predicted"/>
<feature type="domain" description="Retrovirus-related Pol polyprotein from transposon TNT 1-94-like beta-barrel" evidence="3">
    <location>
        <begin position="17"/>
        <end position="88"/>
    </location>
</feature>
<feature type="non-terminal residue" evidence="5">
    <location>
        <position position="1"/>
    </location>
</feature>
<keyword evidence="6" id="KW-1185">Reference proteome</keyword>
<accession>A0ABQ5AXG4</accession>
<dbReference type="EMBL" id="BQNB010012740">
    <property type="protein sequence ID" value="GJT07320.1"/>
    <property type="molecule type" value="Genomic_DNA"/>
</dbReference>
<dbReference type="InterPro" id="IPR057670">
    <property type="entry name" value="SH3_retrovirus"/>
</dbReference>
<dbReference type="Pfam" id="PF13976">
    <property type="entry name" value="gag_pre-integrs"/>
    <property type="match status" value="1"/>
</dbReference>
<feature type="domain" description="GAG-pre-integrase" evidence="2">
    <location>
        <begin position="119"/>
        <end position="190"/>
    </location>
</feature>